<evidence type="ECO:0000313" key="3">
    <source>
        <dbReference type="EMBL" id="NHZ80349.1"/>
    </source>
</evidence>
<evidence type="ECO:0000313" key="4">
    <source>
        <dbReference type="Proteomes" id="UP000621455"/>
    </source>
</evidence>
<reference evidence="3 4" key="1">
    <citation type="submission" date="2019-10" db="EMBL/GenBank/DDBJ databases">
        <title>Taxonomy of Antarctic Massilia spp.: description of Massilia rubra sp. nov., Massilia aquatica sp. nov., Massilia mucilaginosa sp. nov., Massilia frigida sp. nov. isolated from streams, lakes and regoliths.</title>
        <authorList>
            <person name="Holochova P."/>
            <person name="Sedlacek I."/>
            <person name="Kralova S."/>
            <person name="Maslanova I."/>
            <person name="Busse H.-J."/>
            <person name="Stankova E."/>
            <person name="Vrbovska V."/>
            <person name="Kovarovic V."/>
            <person name="Bartak M."/>
            <person name="Svec P."/>
            <person name="Pantucek R."/>
        </authorList>
    </citation>
    <scope>NUCLEOTIDE SEQUENCE [LARGE SCALE GENOMIC DNA]</scope>
    <source>
        <strain evidence="3 4">CCM 8695</strain>
    </source>
</reference>
<evidence type="ECO:0000256" key="1">
    <source>
        <dbReference type="SAM" id="MobiDB-lite"/>
    </source>
</evidence>
<proteinExistence type="predicted"/>
<keyword evidence="2" id="KW-1133">Transmembrane helix</keyword>
<name>A0ABX0N515_9BURK</name>
<feature type="transmembrane region" description="Helical" evidence="2">
    <location>
        <begin position="21"/>
        <end position="40"/>
    </location>
</feature>
<keyword evidence="2" id="KW-0472">Membrane</keyword>
<dbReference type="Proteomes" id="UP000621455">
    <property type="component" value="Unassembled WGS sequence"/>
</dbReference>
<keyword evidence="4" id="KW-1185">Reference proteome</keyword>
<evidence type="ECO:0000256" key="2">
    <source>
        <dbReference type="SAM" id="Phobius"/>
    </source>
</evidence>
<evidence type="ECO:0008006" key="5">
    <source>
        <dbReference type="Google" id="ProtNLM"/>
    </source>
</evidence>
<dbReference type="RefSeq" id="WP_167087336.1">
    <property type="nucleotide sequence ID" value="NZ_WHJG01000012.1"/>
</dbReference>
<gene>
    <name evidence="3" type="ORF">F2P44_13860</name>
</gene>
<organism evidence="3 4">
    <name type="scientific">Massilia frigida</name>
    <dbReference type="NCBI Taxonomy" id="2609281"/>
    <lineage>
        <taxon>Bacteria</taxon>
        <taxon>Pseudomonadati</taxon>
        <taxon>Pseudomonadota</taxon>
        <taxon>Betaproteobacteria</taxon>
        <taxon>Burkholderiales</taxon>
        <taxon>Oxalobacteraceae</taxon>
        <taxon>Telluria group</taxon>
        <taxon>Massilia</taxon>
    </lineage>
</organism>
<feature type="region of interest" description="Disordered" evidence="1">
    <location>
        <begin position="144"/>
        <end position="163"/>
    </location>
</feature>
<protein>
    <recommendedName>
        <fullName evidence="5">MSHA biogenesis protein MshJ</fullName>
    </recommendedName>
</protein>
<comment type="caution">
    <text evidence="3">The sequence shown here is derived from an EMBL/GenBank/DDBJ whole genome shotgun (WGS) entry which is preliminary data.</text>
</comment>
<keyword evidence="2" id="KW-0812">Transmembrane</keyword>
<sequence length="234" mass="25713">MKARLLKLQLKIDAMSVRERAMVFGATVGVIVFIMFSMLFDPLFARQKTLRSQISQQQNNMQGIDAEITALVQAHALDPDLASKARLKALKANSATLSDSLRTAHNSLVAPERIAPLLETILKANGRLRLVGLKSLPVTAYDGAFESDPRPPEAPAPAAASVPPSVPSRAIYQHGVEVTVRGNYLDMINYMDALEAMPTQLFWGKAHLEVDAYPDARLSLTLYTLSLDKKWMAL</sequence>
<dbReference type="EMBL" id="WHJG01000012">
    <property type="protein sequence ID" value="NHZ80349.1"/>
    <property type="molecule type" value="Genomic_DNA"/>
</dbReference>
<accession>A0ABX0N515</accession>